<dbReference type="GO" id="GO:0016787">
    <property type="term" value="F:hydrolase activity"/>
    <property type="evidence" value="ECO:0007669"/>
    <property type="project" value="UniProtKB-KW"/>
</dbReference>
<evidence type="ECO:0000256" key="3">
    <source>
        <dbReference type="ARBA" id="ARBA00022705"/>
    </source>
</evidence>
<evidence type="ECO:0000259" key="14">
    <source>
        <dbReference type="PROSITE" id="PS51199"/>
    </source>
</evidence>
<evidence type="ECO:0000256" key="8">
    <source>
        <dbReference type="ARBA" id="ARBA00023125"/>
    </source>
</evidence>
<dbReference type="Pfam" id="PF03796">
    <property type="entry name" value="DnaB_C"/>
    <property type="match status" value="1"/>
</dbReference>
<dbReference type="SUPFAM" id="SSF52540">
    <property type="entry name" value="P-loop containing nucleoside triphosphate hydrolases"/>
    <property type="match status" value="1"/>
</dbReference>
<sequence length="473" mass="51719">MSEQDPDGAGPAFEVPHDLRAEQLLLGTTMRSKDAVADVVEILNPASFYRVGHEFIYNVVLELYAAGESTDPITVAAKLTEQGLLARAGGRDYLHKLVNMVRSTAEAKALALLVEDKALRRRLIETATRIDRLAHADTPTTDLVEAIQAEVYAVTTGRSPSWVEARPMADVMEGVLDEVEGIGSYVGAPAGLPTGLSDLDVLTNGLHPGQLIVLGSRPALGKSTLALTILRACSFRLGLPAVIYSLGMGRNEIGMRLLSAESRVPLHQMRSGNMTDRDWTRAATRMPEVSSAPLFIDDAPNLTLAEIRSKSRRLKAQHGIKLIVVDYVQLLDHGRHKYGSRYEDVNEVSRRLKLLAKELQLPVIALSQLNRAPEQRADKRPHIYDLRDSGTLEDDADLVLLLHRDDAYAPDNRPGEADLIVAKHRNGPTAIITIAFHPTISAFTDPGDRGFVPHQAEDDVRPANETTSTDTTP</sequence>
<gene>
    <name evidence="15" type="primary">dnaB</name>
    <name evidence="15" type="ORF">O1G21_39950</name>
</gene>
<dbReference type="PANTHER" id="PTHR30153">
    <property type="entry name" value="REPLICATIVE DNA HELICASE DNAB"/>
    <property type="match status" value="1"/>
</dbReference>
<dbReference type="Proteomes" id="UP001212821">
    <property type="component" value="Plasmid punmamed2"/>
</dbReference>
<dbReference type="InterPro" id="IPR007692">
    <property type="entry name" value="DNA_helicase_DnaB"/>
</dbReference>
<feature type="compositionally biased region" description="Polar residues" evidence="13">
    <location>
        <begin position="464"/>
        <end position="473"/>
    </location>
</feature>
<evidence type="ECO:0000256" key="9">
    <source>
        <dbReference type="ARBA" id="ARBA00023235"/>
    </source>
</evidence>
<reference evidence="15 16" key="1">
    <citation type="submission" date="2022-12" db="EMBL/GenBank/DDBJ databases">
        <title>HUAS 3-15.</title>
        <authorList>
            <person name="Mo P."/>
        </authorList>
    </citation>
    <scope>NUCLEOTIDE SEQUENCE [LARGE SCALE GENOMIC DNA]</scope>
    <source>
        <strain evidence="15 16">HUAS 3-15</strain>
        <plasmid evidence="15 16">punmamed2</plasmid>
    </source>
</reference>
<evidence type="ECO:0000256" key="6">
    <source>
        <dbReference type="ARBA" id="ARBA00022806"/>
    </source>
</evidence>
<dbReference type="PANTHER" id="PTHR30153:SF2">
    <property type="entry name" value="REPLICATIVE DNA HELICASE"/>
    <property type="match status" value="1"/>
</dbReference>
<geneLocation type="plasmid" evidence="15 16">
    <name>punmamed2</name>
</geneLocation>
<keyword evidence="8 12" id="KW-0238">DNA-binding</keyword>
<dbReference type="InterPro" id="IPR036185">
    <property type="entry name" value="DNA_heli_DnaB-like_N_sf"/>
</dbReference>
<organism evidence="15 16">
    <name type="scientific">Kitasatospora cathayae</name>
    <dbReference type="NCBI Taxonomy" id="3004092"/>
    <lineage>
        <taxon>Bacteria</taxon>
        <taxon>Bacillati</taxon>
        <taxon>Actinomycetota</taxon>
        <taxon>Actinomycetes</taxon>
        <taxon>Kitasatosporales</taxon>
        <taxon>Streptomycetaceae</taxon>
        <taxon>Kitasatospora</taxon>
    </lineage>
</organism>
<evidence type="ECO:0000313" key="16">
    <source>
        <dbReference type="Proteomes" id="UP001212821"/>
    </source>
</evidence>
<dbReference type="PROSITE" id="PS51199">
    <property type="entry name" value="SF4_HELICASE"/>
    <property type="match status" value="1"/>
</dbReference>
<dbReference type="GO" id="GO:0003678">
    <property type="term" value="F:DNA helicase activity"/>
    <property type="evidence" value="ECO:0007669"/>
    <property type="project" value="UniProtKB-EC"/>
</dbReference>
<evidence type="ECO:0000256" key="13">
    <source>
        <dbReference type="SAM" id="MobiDB-lite"/>
    </source>
</evidence>
<evidence type="ECO:0000256" key="11">
    <source>
        <dbReference type="NCBIfam" id="TIGR00665"/>
    </source>
</evidence>
<keyword evidence="9" id="KW-0413">Isomerase</keyword>
<dbReference type="RefSeq" id="WP_270151598.1">
    <property type="nucleotide sequence ID" value="NZ_CP115451.1"/>
</dbReference>
<evidence type="ECO:0000256" key="10">
    <source>
        <dbReference type="ARBA" id="ARBA00048954"/>
    </source>
</evidence>
<dbReference type="SUPFAM" id="SSF48024">
    <property type="entry name" value="N-terminal domain of DnaB helicase"/>
    <property type="match status" value="1"/>
</dbReference>
<dbReference type="Gene3D" id="1.10.860.10">
    <property type="entry name" value="DNAb Helicase, Chain A"/>
    <property type="match status" value="1"/>
</dbReference>
<dbReference type="NCBIfam" id="TIGR00665">
    <property type="entry name" value="DnaB"/>
    <property type="match status" value="1"/>
</dbReference>
<dbReference type="Pfam" id="PF00772">
    <property type="entry name" value="DnaB"/>
    <property type="match status" value="1"/>
</dbReference>
<evidence type="ECO:0000256" key="1">
    <source>
        <dbReference type="ARBA" id="ARBA00008428"/>
    </source>
</evidence>
<evidence type="ECO:0000256" key="5">
    <source>
        <dbReference type="ARBA" id="ARBA00022801"/>
    </source>
</evidence>
<keyword evidence="2 12" id="KW-0639">Primosome</keyword>
<dbReference type="CDD" id="cd00984">
    <property type="entry name" value="DnaB_C"/>
    <property type="match status" value="1"/>
</dbReference>
<keyword evidence="6 12" id="KW-0347">Helicase</keyword>
<evidence type="ECO:0000256" key="4">
    <source>
        <dbReference type="ARBA" id="ARBA00022741"/>
    </source>
</evidence>
<keyword evidence="4 12" id="KW-0547">Nucleotide-binding</keyword>
<evidence type="ECO:0000256" key="2">
    <source>
        <dbReference type="ARBA" id="ARBA00022515"/>
    </source>
</evidence>
<proteinExistence type="inferred from homology"/>
<protein>
    <recommendedName>
        <fullName evidence="11 12">Replicative DNA helicase</fullName>
        <ecNumber evidence="11 12">5.6.2.3</ecNumber>
    </recommendedName>
</protein>
<feature type="region of interest" description="Disordered" evidence="13">
    <location>
        <begin position="445"/>
        <end position="473"/>
    </location>
</feature>
<keyword evidence="15" id="KW-0614">Plasmid</keyword>
<name>A0ABY7QGS8_9ACTN</name>
<evidence type="ECO:0000313" key="15">
    <source>
        <dbReference type="EMBL" id="WBP91967.1"/>
    </source>
</evidence>
<dbReference type="InterPro" id="IPR027417">
    <property type="entry name" value="P-loop_NTPase"/>
</dbReference>
<keyword evidence="3 12" id="KW-0235">DNA replication</keyword>
<keyword evidence="16" id="KW-1185">Reference proteome</keyword>
<dbReference type="InterPro" id="IPR016136">
    <property type="entry name" value="DNA_helicase_N/primase_C"/>
</dbReference>
<dbReference type="InterPro" id="IPR007694">
    <property type="entry name" value="DNA_helicase_DnaB-like_C"/>
</dbReference>
<evidence type="ECO:0000256" key="12">
    <source>
        <dbReference type="RuleBase" id="RU362085"/>
    </source>
</evidence>
<dbReference type="EC" id="5.6.2.3" evidence="11 12"/>
<dbReference type="Gene3D" id="3.40.50.300">
    <property type="entry name" value="P-loop containing nucleotide triphosphate hydrolases"/>
    <property type="match status" value="1"/>
</dbReference>
<dbReference type="InterPro" id="IPR007693">
    <property type="entry name" value="DNA_helicase_DnaB-like_N"/>
</dbReference>
<accession>A0ABY7QGS8</accession>
<comment type="similarity">
    <text evidence="1 12">Belongs to the helicase family. DnaB subfamily.</text>
</comment>
<dbReference type="EMBL" id="CP115451">
    <property type="protein sequence ID" value="WBP91967.1"/>
    <property type="molecule type" value="Genomic_DNA"/>
</dbReference>
<keyword evidence="7 12" id="KW-0067">ATP-binding</keyword>
<comment type="function">
    <text evidence="12">The main replicative DNA helicase, it participates in initiation and elongation during chromosome replication. Travels ahead of the DNA replisome, separating dsDNA into templates for DNA synthesis. A processive ATP-dependent 5'-3' DNA helicase it has DNA-dependent ATPase activity.</text>
</comment>
<feature type="domain" description="SF4 helicase" evidence="14">
    <location>
        <begin position="185"/>
        <end position="450"/>
    </location>
</feature>
<evidence type="ECO:0000256" key="7">
    <source>
        <dbReference type="ARBA" id="ARBA00022840"/>
    </source>
</evidence>
<keyword evidence="5 12" id="KW-0378">Hydrolase</keyword>
<comment type="catalytic activity">
    <reaction evidence="10 12">
        <text>ATP + H2O = ADP + phosphate + H(+)</text>
        <dbReference type="Rhea" id="RHEA:13065"/>
        <dbReference type="ChEBI" id="CHEBI:15377"/>
        <dbReference type="ChEBI" id="CHEBI:15378"/>
        <dbReference type="ChEBI" id="CHEBI:30616"/>
        <dbReference type="ChEBI" id="CHEBI:43474"/>
        <dbReference type="ChEBI" id="CHEBI:456216"/>
        <dbReference type="EC" id="5.6.2.3"/>
    </reaction>
</comment>